<dbReference type="InterPro" id="IPR001567">
    <property type="entry name" value="Pept_M3A_M3B_dom"/>
</dbReference>
<keyword evidence="3 10" id="KW-0645">Protease</keyword>
<evidence type="ECO:0000256" key="6">
    <source>
        <dbReference type="ARBA" id="ARBA00022833"/>
    </source>
</evidence>
<proteinExistence type="inferred from homology"/>
<dbReference type="InterPro" id="IPR024077">
    <property type="entry name" value="Neurolysin/TOP_dom2"/>
</dbReference>
<comment type="similarity">
    <text evidence="2 10">Belongs to the peptidase M3 family.</text>
</comment>
<reference evidence="12" key="1">
    <citation type="submission" date="2020-01" db="EMBL/GenBank/DDBJ databases">
        <title>Genome sequence of Kobresia littledalei, the first chromosome-level genome in the family Cyperaceae.</title>
        <authorList>
            <person name="Qu G."/>
        </authorList>
    </citation>
    <scope>NUCLEOTIDE SEQUENCE</scope>
    <source>
        <strain evidence="12">C.B.Clarke</strain>
        <tissue evidence="12">Leaf</tissue>
    </source>
</reference>
<dbReference type="GO" id="GO:0046872">
    <property type="term" value="F:metal ion binding"/>
    <property type="evidence" value="ECO:0007669"/>
    <property type="project" value="UniProtKB-UniRule"/>
</dbReference>
<evidence type="ECO:0000313" key="12">
    <source>
        <dbReference type="EMBL" id="KAF3335187.1"/>
    </source>
</evidence>
<keyword evidence="7" id="KW-0809">Transit peptide</keyword>
<evidence type="ECO:0000256" key="8">
    <source>
        <dbReference type="ARBA" id="ARBA00023049"/>
    </source>
</evidence>
<dbReference type="GO" id="GO:0005739">
    <property type="term" value="C:mitochondrion"/>
    <property type="evidence" value="ECO:0007669"/>
    <property type="project" value="UniProtKB-SubCell"/>
</dbReference>
<protein>
    <submittedName>
        <fullName evidence="12">Putative mitochondrial intermediate peptidase</fullName>
    </submittedName>
</protein>
<dbReference type="GO" id="GO:0004222">
    <property type="term" value="F:metalloendopeptidase activity"/>
    <property type="evidence" value="ECO:0007669"/>
    <property type="project" value="InterPro"/>
</dbReference>
<dbReference type="Pfam" id="PF01432">
    <property type="entry name" value="Peptidase_M3"/>
    <property type="match status" value="1"/>
</dbReference>
<evidence type="ECO:0000256" key="4">
    <source>
        <dbReference type="ARBA" id="ARBA00022723"/>
    </source>
</evidence>
<evidence type="ECO:0000256" key="3">
    <source>
        <dbReference type="ARBA" id="ARBA00022670"/>
    </source>
</evidence>
<comment type="subcellular location">
    <subcellularLocation>
        <location evidence="1">Mitochondrion</location>
    </subcellularLocation>
</comment>
<sequence length="661" mass="75493">MGLYGFSVLRTAKGFRRFVDDAIQRPELVSHISKLPPSMEIISTMDEISNTVCSVIDSAELCRNTHPDREYVKEADKASMRIYEYLQELNTNTTLYNAVFKCERDHVLHSEEARRAAHTLRVDFEKGGIHLPTEKLQRVNELNLEIALLGRKFNENIMMDPGMVDIYPYTRIKKDMQHHFRPVYRFTDGSNGRKEKGLRITTEPSSVSSVLKSIPDDEVRKELYIRGNSVPHANLRVLDDLIRTRHELAQIMGCKSYAEFSIRHNMAGLSEVVSTFLHDMSRIVRPKADEEFERIRDFKRKMVGEKSVDLEPWDESYFTGIMKSSTFNLDSSVIARYFPLSRCLEGLKMLVESLFGATFHRIPISPLESWHPDVIKLSLHHPQEGDLGFLYLDLYSRKEKYPGCAHFAIRGGRKISEIVALVCNFPSSDGLATRLDHWDVETLFHEFGHALHSLLSRTDYQHFSGTRVALDVAETPSNLFEYYAWDYRVLKKFAREETSGDPIPENLVKSMNSARSMFAATELQRQIFYSLLDLSLFGEQVSSPRDTISIYGDLKREHTSWGHVEGTHWHTRFSHLINYGAGYYSYLYARCFAATIWQEICSVDPLSENTGNVLRTSFLCHGGAKDPAALLKGCIGEGNIIRNCNGGVIPDITSLCREIGL</sequence>
<dbReference type="GO" id="GO:0006508">
    <property type="term" value="P:proteolysis"/>
    <property type="evidence" value="ECO:0007669"/>
    <property type="project" value="UniProtKB-KW"/>
</dbReference>
<evidence type="ECO:0000256" key="7">
    <source>
        <dbReference type="ARBA" id="ARBA00022946"/>
    </source>
</evidence>
<evidence type="ECO:0000256" key="5">
    <source>
        <dbReference type="ARBA" id="ARBA00022801"/>
    </source>
</evidence>
<evidence type="ECO:0000259" key="11">
    <source>
        <dbReference type="Pfam" id="PF01432"/>
    </source>
</evidence>
<dbReference type="InterPro" id="IPR033851">
    <property type="entry name" value="M3A_MIP"/>
</dbReference>
<dbReference type="CDD" id="cd06457">
    <property type="entry name" value="M3A_MIP"/>
    <property type="match status" value="1"/>
</dbReference>
<dbReference type="OrthoDB" id="17530at2759"/>
<dbReference type="GO" id="GO:0006518">
    <property type="term" value="P:peptide metabolic process"/>
    <property type="evidence" value="ECO:0007669"/>
    <property type="project" value="TreeGrafter"/>
</dbReference>
<dbReference type="Proteomes" id="UP000623129">
    <property type="component" value="Unassembled WGS sequence"/>
</dbReference>
<dbReference type="Gene3D" id="3.40.390.10">
    <property type="entry name" value="Collagenase (Catalytic Domain)"/>
    <property type="match status" value="1"/>
</dbReference>
<dbReference type="InterPro" id="IPR045090">
    <property type="entry name" value="Pept_M3A_M3B"/>
</dbReference>
<dbReference type="PANTHER" id="PTHR11804:SF79">
    <property type="entry name" value="MITOCHONDRIAL INTERMEDIATE PEPTIDASE"/>
    <property type="match status" value="1"/>
</dbReference>
<dbReference type="Gene3D" id="1.10.1370.10">
    <property type="entry name" value="Neurolysin, domain 3"/>
    <property type="match status" value="1"/>
</dbReference>
<evidence type="ECO:0000256" key="10">
    <source>
        <dbReference type="RuleBase" id="RU003435"/>
    </source>
</evidence>
<feature type="domain" description="Peptidase M3A/M3B catalytic" evidence="11">
    <location>
        <begin position="210"/>
        <end position="634"/>
    </location>
</feature>
<dbReference type="SUPFAM" id="SSF55486">
    <property type="entry name" value="Metalloproteases ('zincins'), catalytic domain"/>
    <property type="match status" value="1"/>
</dbReference>
<keyword evidence="9" id="KW-0496">Mitochondrion</keyword>
<keyword evidence="8 10" id="KW-0482">Metalloprotease</keyword>
<comment type="cofactor">
    <cofactor evidence="10">
        <name>Zn(2+)</name>
        <dbReference type="ChEBI" id="CHEBI:29105"/>
    </cofactor>
    <text evidence="10">Binds 1 zinc ion.</text>
</comment>
<dbReference type="EMBL" id="SWLB01000008">
    <property type="protein sequence ID" value="KAF3335187.1"/>
    <property type="molecule type" value="Genomic_DNA"/>
</dbReference>
<organism evidence="12 13">
    <name type="scientific">Carex littledalei</name>
    <dbReference type="NCBI Taxonomy" id="544730"/>
    <lineage>
        <taxon>Eukaryota</taxon>
        <taxon>Viridiplantae</taxon>
        <taxon>Streptophyta</taxon>
        <taxon>Embryophyta</taxon>
        <taxon>Tracheophyta</taxon>
        <taxon>Spermatophyta</taxon>
        <taxon>Magnoliopsida</taxon>
        <taxon>Liliopsida</taxon>
        <taxon>Poales</taxon>
        <taxon>Cyperaceae</taxon>
        <taxon>Cyperoideae</taxon>
        <taxon>Cariceae</taxon>
        <taxon>Carex</taxon>
        <taxon>Carex subgen. Euthyceras</taxon>
    </lineage>
</organism>
<evidence type="ECO:0000313" key="13">
    <source>
        <dbReference type="Proteomes" id="UP000623129"/>
    </source>
</evidence>
<evidence type="ECO:0000256" key="1">
    <source>
        <dbReference type="ARBA" id="ARBA00004173"/>
    </source>
</evidence>
<dbReference type="AlphaFoldDB" id="A0A833VDG9"/>
<accession>A0A833VDG9</accession>
<evidence type="ECO:0000256" key="9">
    <source>
        <dbReference type="ARBA" id="ARBA00023128"/>
    </source>
</evidence>
<keyword evidence="5 10" id="KW-0378">Hydrolase</keyword>
<keyword evidence="6 10" id="KW-0862">Zinc</keyword>
<dbReference type="FunFam" id="3.40.390.10:FF:000019">
    <property type="entry name" value="Mitochondrial intermediate peptidase, mitochondrial"/>
    <property type="match status" value="1"/>
</dbReference>
<name>A0A833VDG9_9POAL</name>
<dbReference type="PANTHER" id="PTHR11804">
    <property type="entry name" value="PROTEASE M3 THIMET OLIGOPEPTIDASE-RELATED"/>
    <property type="match status" value="1"/>
</dbReference>
<evidence type="ECO:0000256" key="2">
    <source>
        <dbReference type="ARBA" id="ARBA00006040"/>
    </source>
</evidence>
<keyword evidence="13" id="KW-1185">Reference proteome</keyword>
<comment type="caution">
    <text evidence="12">The sequence shown here is derived from an EMBL/GenBank/DDBJ whole genome shotgun (WGS) entry which is preliminary data.</text>
</comment>
<gene>
    <name evidence="12" type="ORF">FCM35_KLT19694</name>
</gene>
<keyword evidence="4 10" id="KW-0479">Metal-binding</keyword>
<dbReference type="InterPro" id="IPR024079">
    <property type="entry name" value="MetalloPept_cat_dom_sf"/>
</dbReference>